<gene>
    <name evidence="1" type="ORF">GQ55_1G321700</name>
</gene>
<evidence type="ECO:0000313" key="2">
    <source>
        <dbReference type="Proteomes" id="UP000244336"/>
    </source>
</evidence>
<dbReference type="AlphaFoldDB" id="A0A2T7F9T2"/>
<accession>A0A2T7F9T2</accession>
<keyword evidence="2" id="KW-1185">Reference proteome</keyword>
<sequence>MVNRSLPLLDPRSPAAAAARSMVIIPFRHQIHDDRSLPAAKLVGIGRRHRQICSHQLLRAAKLAVISGHQSPITLH</sequence>
<protein>
    <submittedName>
        <fullName evidence="1">Uncharacterized protein</fullName>
    </submittedName>
</protein>
<name>A0A2T7F9T2_9POAL</name>
<proteinExistence type="predicted"/>
<evidence type="ECO:0000313" key="1">
    <source>
        <dbReference type="EMBL" id="PUZ76832.1"/>
    </source>
</evidence>
<organism evidence="1 2">
    <name type="scientific">Panicum hallii var. hallii</name>
    <dbReference type="NCBI Taxonomy" id="1504633"/>
    <lineage>
        <taxon>Eukaryota</taxon>
        <taxon>Viridiplantae</taxon>
        <taxon>Streptophyta</taxon>
        <taxon>Embryophyta</taxon>
        <taxon>Tracheophyta</taxon>
        <taxon>Spermatophyta</taxon>
        <taxon>Magnoliopsida</taxon>
        <taxon>Liliopsida</taxon>
        <taxon>Poales</taxon>
        <taxon>Poaceae</taxon>
        <taxon>PACMAD clade</taxon>
        <taxon>Panicoideae</taxon>
        <taxon>Panicodae</taxon>
        <taxon>Paniceae</taxon>
        <taxon>Panicinae</taxon>
        <taxon>Panicum</taxon>
        <taxon>Panicum sect. Panicum</taxon>
    </lineage>
</organism>
<dbReference type="Gramene" id="PUZ76832">
    <property type="protein sequence ID" value="PUZ76832"/>
    <property type="gene ID" value="GQ55_1G321700"/>
</dbReference>
<reference evidence="1 2" key="1">
    <citation type="submission" date="2018-04" db="EMBL/GenBank/DDBJ databases">
        <title>WGS assembly of Panicum hallii var. hallii HAL2.</title>
        <authorList>
            <person name="Lovell J."/>
            <person name="Jenkins J."/>
            <person name="Lowry D."/>
            <person name="Mamidi S."/>
            <person name="Sreedasyam A."/>
            <person name="Weng X."/>
            <person name="Barry K."/>
            <person name="Bonette J."/>
            <person name="Campitelli B."/>
            <person name="Daum C."/>
            <person name="Gordon S."/>
            <person name="Gould B."/>
            <person name="Lipzen A."/>
            <person name="MacQueen A."/>
            <person name="Palacio-Mejia J."/>
            <person name="Plott C."/>
            <person name="Shakirov E."/>
            <person name="Shu S."/>
            <person name="Yoshinaga Y."/>
            <person name="Zane M."/>
            <person name="Rokhsar D."/>
            <person name="Grimwood J."/>
            <person name="Schmutz J."/>
            <person name="Juenger T."/>
        </authorList>
    </citation>
    <scope>NUCLEOTIDE SEQUENCE [LARGE SCALE GENOMIC DNA]</scope>
    <source>
        <strain evidence="2">cv. HAL2</strain>
    </source>
</reference>
<dbReference type="Proteomes" id="UP000244336">
    <property type="component" value="Chromosome 1"/>
</dbReference>
<dbReference type="EMBL" id="CM009749">
    <property type="protein sequence ID" value="PUZ76832.1"/>
    <property type="molecule type" value="Genomic_DNA"/>
</dbReference>